<accession>A0ACC0B9Q3</accession>
<sequence>MIGDGNCGYRIVADFVFGDEHQWPELGSTTVLPLYLYSDRPEAIVVFPIPPLYVQWIHHRSKWVSNWADSYQHRIADWNAREQWSAIARPRKPVRILNPWMSEGEKPRHVIICNVLNPPKLFDNSIGHIELYTIKVCNHPKDVRFAQPRSRSHRRCKHRKIQVYPSL</sequence>
<reference evidence="2" key="1">
    <citation type="journal article" date="2023" name="Nat. Plants">
        <title>Single-cell RNA sequencing provides a high-resolution roadmap for understanding the multicellular compartmentation of specialized metabolism.</title>
        <authorList>
            <person name="Sun S."/>
            <person name="Shen X."/>
            <person name="Li Y."/>
            <person name="Li Y."/>
            <person name="Wang S."/>
            <person name="Li R."/>
            <person name="Zhang H."/>
            <person name="Shen G."/>
            <person name="Guo B."/>
            <person name="Wei J."/>
            <person name="Xu J."/>
            <person name="St-Pierre B."/>
            <person name="Chen S."/>
            <person name="Sun C."/>
        </authorList>
    </citation>
    <scope>NUCLEOTIDE SEQUENCE [LARGE SCALE GENOMIC DNA]</scope>
</reference>
<evidence type="ECO:0000313" key="1">
    <source>
        <dbReference type="EMBL" id="KAI5669342.1"/>
    </source>
</evidence>
<gene>
    <name evidence="1" type="ORF">M9H77_19195</name>
</gene>
<organism evidence="1 2">
    <name type="scientific">Catharanthus roseus</name>
    <name type="common">Madagascar periwinkle</name>
    <name type="synonym">Vinca rosea</name>
    <dbReference type="NCBI Taxonomy" id="4058"/>
    <lineage>
        <taxon>Eukaryota</taxon>
        <taxon>Viridiplantae</taxon>
        <taxon>Streptophyta</taxon>
        <taxon>Embryophyta</taxon>
        <taxon>Tracheophyta</taxon>
        <taxon>Spermatophyta</taxon>
        <taxon>Magnoliopsida</taxon>
        <taxon>eudicotyledons</taxon>
        <taxon>Gunneridae</taxon>
        <taxon>Pentapetalae</taxon>
        <taxon>asterids</taxon>
        <taxon>lamiids</taxon>
        <taxon>Gentianales</taxon>
        <taxon>Apocynaceae</taxon>
        <taxon>Rauvolfioideae</taxon>
        <taxon>Vinceae</taxon>
        <taxon>Catharanthinae</taxon>
        <taxon>Catharanthus</taxon>
    </lineage>
</organism>
<dbReference type="Proteomes" id="UP001060085">
    <property type="component" value="Linkage Group LG04"/>
</dbReference>
<comment type="caution">
    <text evidence="1">The sequence shown here is derived from an EMBL/GenBank/DDBJ whole genome shotgun (WGS) entry which is preliminary data.</text>
</comment>
<dbReference type="EMBL" id="CM044704">
    <property type="protein sequence ID" value="KAI5669342.1"/>
    <property type="molecule type" value="Genomic_DNA"/>
</dbReference>
<proteinExistence type="predicted"/>
<protein>
    <submittedName>
        <fullName evidence="1">Uncharacterized protein</fullName>
    </submittedName>
</protein>
<keyword evidence="2" id="KW-1185">Reference proteome</keyword>
<name>A0ACC0B9Q3_CATRO</name>
<evidence type="ECO:0000313" key="2">
    <source>
        <dbReference type="Proteomes" id="UP001060085"/>
    </source>
</evidence>